<dbReference type="AlphaFoldDB" id="A0A938X5X3"/>
<proteinExistence type="predicted"/>
<organism evidence="1 2">
    <name type="scientific">Merdimmobilis hominis</name>
    <dbReference type="NCBI Taxonomy" id="2897707"/>
    <lineage>
        <taxon>Bacteria</taxon>
        <taxon>Bacillati</taxon>
        <taxon>Bacillota</taxon>
        <taxon>Clostridia</taxon>
        <taxon>Eubacteriales</taxon>
        <taxon>Oscillospiraceae</taxon>
        <taxon>Merdimmobilis</taxon>
    </lineage>
</organism>
<evidence type="ECO:0000313" key="1">
    <source>
        <dbReference type="EMBL" id="MBM6919957.1"/>
    </source>
</evidence>
<protein>
    <submittedName>
        <fullName evidence="1">DUF3795 domain-containing protein</fullName>
    </submittedName>
</protein>
<reference evidence="1" key="2">
    <citation type="journal article" date="2021" name="Sci. Rep.">
        <title>The distribution of antibiotic resistance genes in chicken gut microbiota commensals.</title>
        <authorList>
            <person name="Juricova H."/>
            <person name="Matiasovicova J."/>
            <person name="Kubasova T."/>
            <person name="Cejkova D."/>
            <person name="Rychlik I."/>
        </authorList>
    </citation>
    <scope>NUCLEOTIDE SEQUENCE</scope>
    <source>
        <strain evidence="1">An559</strain>
    </source>
</reference>
<comment type="caution">
    <text evidence="1">The sequence shown here is derived from an EMBL/GenBank/DDBJ whole genome shotgun (WGS) entry which is preliminary data.</text>
</comment>
<keyword evidence="2" id="KW-1185">Reference proteome</keyword>
<dbReference type="EMBL" id="JACJKY010000002">
    <property type="protein sequence ID" value="MBM6919957.1"/>
    <property type="molecule type" value="Genomic_DNA"/>
</dbReference>
<accession>A0A938X5X3</accession>
<reference evidence="1" key="1">
    <citation type="submission" date="2020-08" db="EMBL/GenBank/DDBJ databases">
        <authorList>
            <person name="Cejkova D."/>
            <person name="Kubasova T."/>
            <person name="Jahodarova E."/>
            <person name="Rychlik I."/>
        </authorList>
    </citation>
    <scope>NUCLEOTIDE SEQUENCE</scope>
    <source>
        <strain evidence="1">An559</strain>
    </source>
</reference>
<dbReference type="Proteomes" id="UP000774750">
    <property type="component" value="Unassembled WGS sequence"/>
</dbReference>
<name>A0A938X5X3_9FIRM</name>
<dbReference type="RefSeq" id="WP_177639268.1">
    <property type="nucleotide sequence ID" value="NZ_JACJKY010000002.1"/>
</dbReference>
<evidence type="ECO:0000313" key="2">
    <source>
        <dbReference type="Proteomes" id="UP000774750"/>
    </source>
</evidence>
<gene>
    <name evidence="1" type="ORF">H6A12_02105</name>
</gene>
<sequence length="124" mass="13919">MKRELGIARCGLACCLCTEKADCNGCGSNGCPDNDICENKKCSIAKGLTHCYECEENCRKGLLSKIKPYAFTLFAKKYGEEKLLDCLERNEKNGIVYHRNGINGDYDDFDDVEQLMNFILTGVR</sequence>